<name>A0ACA9MAU5_9GLOM</name>
<keyword evidence="2" id="KW-1185">Reference proteome</keyword>
<feature type="non-terminal residue" evidence="1">
    <location>
        <position position="1"/>
    </location>
</feature>
<accession>A0ACA9MAU5</accession>
<sequence length="116" mass="13652">LCPKVEDLDYEGGMPYGPPEGHPLHTVLLDANWFRMRDSNLYPWSKFVPKWQSDWPGLRTFRVNEVWSTLKAYQNLPTNAQLKSLGLITLEDARGEPCTDYIERMGPEEKELWRQW</sequence>
<comment type="caution">
    <text evidence="1">The sequence shown here is derived from an EMBL/GenBank/DDBJ whole genome shotgun (WGS) entry which is preliminary data.</text>
</comment>
<dbReference type="EMBL" id="CAJVPT010011661">
    <property type="protein sequence ID" value="CAG8580977.1"/>
    <property type="molecule type" value="Genomic_DNA"/>
</dbReference>
<dbReference type="Proteomes" id="UP000789525">
    <property type="component" value="Unassembled WGS sequence"/>
</dbReference>
<organism evidence="1 2">
    <name type="scientific">Acaulospora colombiana</name>
    <dbReference type="NCBI Taxonomy" id="27376"/>
    <lineage>
        <taxon>Eukaryota</taxon>
        <taxon>Fungi</taxon>
        <taxon>Fungi incertae sedis</taxon>
        <taxon>Mucoromycota</taxon>
        <taxon>Glomeromycotina</taxon>
        <taxon>Glomeromycetes</taxon>
        <taxon>Diversisporales</taxon>
        <taxon>Acaulosporaceae</taxon>
        <taxon>Acaulospora</taxon>
    </lineage>
</organism>
<reference evidence="1" key="1">
    <citation type="submission" date="2021-06" db="EMBL/GenBank/DDBJ databases">
        <authorList>
            <person name="Kallberg Y."/>
            <person name="Tangrot J."/>
            <person name="Rosling A."/>
        </authorList>
    </citation>
    <scope>NUCLEOTIDE SEQUENCE</scope>
    <source>
        <strain evidence="1">CL356</strain>
    </source>
</reference>
<gene>
    <name evidence="1" type="ORF">ACOLOM_LOCUS5969</name>
</gene>
<evidence type="ECO:0000313" key="1">
    <source>
        <dbReference type="EMBL" id="CAG8580977.1"/>
    </source>
</evidence>
<protein>
    <submittedName>
        <fullName evidence="1">14029_t:CDS:1</fullName>
    </submittedName>
</protein>
<evidence type="ECO:0000313" key="2">
    <source>
        <dbReference type="Proteomes" id="UP000789525"/>
    </source>
</evidence>
<proteinExistence type="predicted"/>